<feature type="transmembrane region" description="Helical" evidence="1">
    <location>
        <begin position="46"/>
        <end position="68"/>
    </location>
</feature>
<feature type="transmembrane region" description="Helical" evidence="1">
    <location>
        <begin position="21"/>
        <end position="40"/>
    </location>
</feature>
<keyword evidence="1" id="KW-0472">Membrane</keyword>
<protein>
    <submittedName>
        <fullName evidence="2">Uncharacterized protein</fullName>
    </submittedName>
</protein>
<dbReference type="PATRIC" id="fig|1330534.3.peg.2319"/>
<comment type="caution">
    <text evidence="2">The sequence shown here is derived from an EMBL/GenBank/DDBJ whole genome shotgun (WGS) entry which is preliminary data.</text>
</comment>
<dbReference type="RefSeq" id="WP_020815827.1">
    <property type="nucleotide sequence ID" value="NZ_ATAY01000037.1"/>
</dbReference>
<name>U4R1V4_9FIRM</name>
<evidence type="ECO:0000313" key="3">
    <source>
        <dbReference type="Proteomes" id="UP000016860"/>
    </source>
</evidence>
<sequence>MKQCYYVGIMSKKNILFDRKYFYIAGFMIGMICCVINLILGGKVNIVEYITVSISFSWPFVFILYLIIKQSERQKKEGRTIFLSKEG</sequence>
<dbReference type="Proteomes" id="UP000016860">
    <property type="component" value="Unassembled WGS sequence"/>
</dbReference>
<dbReference type="EMBL" id="ATAY01000037">
    <property type="protein sequence ID" value="EPR11581.1"/>
    <property type="molecule type" value="Genomic_DNA"/>
</dbReference>
<reference evidence="2 3" key="1">
    <citation type="journal article" date="2013" name="Genome Announc.">
        <title>Draft Genome Sequence of the Cellulolytic Bacterium Clostridium papyrosolvens C7 (ATCC 700395).</title>
        <authorList>
            <person name="Zepeda V."/>
            <person name="Dassa B."/>
            <person name="Borovok I."/>
            <person name="Lamed R."/>
            <person name="Bayer E.A."/>
            <person name="Cate J.H."/>
        </authorList>
    </citation>
    <scope>NUCLEOTIDE SEQUENCE [LARGE SCALE GENOMIC DNA]</scope>
    <source>
        <strain evidence="2 3">C7</strain>
    </source>
</reference>
<evidence type="ECO:0000313" key="2">
    <source>
        <dbReference type="EMBL" id="EPR11581.1"/>
    </source>
</evidence>
<dbReference type="AlphaFoldDB" id="U4R1V4"/>
<evidence type="ECO:0000256" key="1">
    <source>
        <dbReference type="SAM" id="Phobius"/>
    </source>
</evidence>
<keyword evidence="1" id="KW-0812">Transmembrane</keyword>
<accession>U4R1V4</accession>
<gene>
    <name evidence="2" type="ORF">L323_11635</name>
</gene>
<organism evidence="2 3">
    <name type="scientific">Ruminiclostridium papyrosolvens C7</name>
    <dbReference type="NCBI Taxonomy" id="1330534"/>
    <lineage>
        <taxon>Bacteria</taxon>
        <taxon>Bacillati</taxon>
        <taxon>Bacillota</taxon>
        <taxon>Clostridia</taxon>
        <taxon>Eubacteriales</taxon>
        <taxon>Oscillospiraceae</taxon>
        <taxon>Ruminiclostridium</taxon>
    </lineage>
</organism>
<proteinExistence type="predicted"/>
<keyword evidence="1" id="KW-1133">Transmembrane helix</keyword>
<dbReference type="STRING" id="1330534.L323_11635"/>